<name>A0AAD8DKK1_MYTSE</name>
<evidence type="ECO:0000259" key="14">
    <source>
        <dbReference type="PROSITE" id="PS51915"/>
    </source>
</evidence>
<evidence type="ECO:0000256" key="2">
    <source>
        <dbReference type="ARBA" id="ARBA00006991"/>
    </source>
</evidence>
<feature type="domain" description="ZAD" evidence="14">
    <location>
        <begin position="10"/>
        <end position="86"/>
    </location>
</feature>
<feature type="domain" description="C2H2-type" evidence="13">
    <location>
        <begin position="528"/>
        <end position="555"/>
    </location>
</feature>
<feature type="domain" description="C2H2-type" evidence="13">
    <location>
        <begin position="388"/>
        <end position="415"/>
    </location>
</feature>
<feature type="domain" description="C2H2-type" evidence="13">
    <location>
        <begin position="359"/>
        <end position="387"/>
    </location>
</feature>
<evidence type="ECO:0000313" key="15">
    <source>
        <dbReference type="EMBL" id="KAJ8704456.1"/>
    </source>
</evidence>
<dbReference type="FunFam" id="3.30.160.60:FF:002452">
    <property type="entry name" value="zinc finger protein 142 isoform X4"/>
    <property type="match status" value="1"/>
</dbReference>
<keyword evidence="7" id="KW-0805">Transcription regulation</keyword>
<dbReference type="SUPFAM" id="SSF57667">
    <property type="entry name" value="beta-beta-alpha zinc fingers"/>
    <property type="match status" value="5"/>
</dbReference>
<feature type="domain" description="C2H2-type" evidence="13">
    <location>
        <begin position="329"/>
        <end position="356"/>
    </location>
</feature>
<evidence type="ECO:0000256" key="9">
    <source>
        <dbReference type="ARBA" id="ARBA00023163"/>
    </source>
</evidence>
<keyword evidence="9" id="KW-0804">Transcription</keyword>
<dbReference type="SMART" id="SM00868">
    <property type="entry name" value="zf-AD"/>
    <property type="match status" value="1"/>
</dbReference>
<dbReference type="PROSITE" id="PS00028">
    <property type="entry name" value="ZINC_FINGER_C2H2_1"/>
    <property type="match status" value="11"/>
</dbReference>
<dbReference type="GO" id="GO:0045892">
    <property type="term" value="P:negative regulation of DNA-templated transcription"/>
    <property type="evidence" value="ECO:0007669"/>
    <property type="project" value="UniProtKB-ARBA"/>
</dbReference>
<keyword evidence="16" id="KW-1185">Reference proteome</keyword>
<dbReference type="AlphaFoldDB" id="A0AAD8DKK1"/>
<keyword evidence="4" id="KW-0677">Repeat</keyword>
<sequence>MEIRVQAFDRICRVCLIESADMKSLFTKMDGENRNLLEILAFTADINIKFEDILPKQVCGECESVMCKADAFKRRCLNSETILNNIYQNSLCRGETSNTDKKCSIKDETRDITEKLSNYITFETTNITNYNIQDSFDKKNVLIGETSICPISDTSFCKLTDSKVPENPEQSVKKEININFDDEINFSDHYDDGIQCDTIPIEFKEEKPIKSEGKKYTCCCGLEFNTKDKYKSHLKQENCNKYKKLLEKVNKNNLIAVKNEIECVECNQKFLTPNDWRIHQQVHRNEHLSENKSLLHICKFCLCQFKTEAALKTHILKHEKTVNSIPESYQCSFCLRQFKNKTSLATHIQRHEQTDNIKHVCKVCKREFKYKAYLENHVLTMHSRKNGISCEVCALSFPNEESLELHKDSHKNEKKHRCTICNKAFVMLCTLKEHMRTHTGEKPFLCSQCGRGFSQKTNLAQHMRRHQGLKPFKCENCEKRFVSKGELDAHNRKHSGAHPFVCDDCGNGFTTSSALVKHRRIHTGEKPYLCDLCPMRFAASGTLKNHRRTHTGERPFQCSYCEKAFVQRNDLISHIRCHTGEKPYICTQCGQSFRKASGLKSHVKMHVKEPGSLLQGVGVMLSGMQCAEQ</sequence>
<keyword evidence="10" id="KW-0539">Nucleus</keyword>
<dbReference type="GO" id="GO:0001228">
    <property type="term" value="F:DNA-binding transcription activator activity, RNA polymerase II-specific"/>
    <property type="evidence" value="ECO:0007669"/>
    <property type="project" value="TreeGrafter"/>
</dbReference>
<keyword evidence="5 11" id="KW-0863">Zinc-finger</keyword>
<feature type="domain" description="C2H2-type" evidence="13">
    <location>
        <begin position="472"/>
        <end position="499"/>
    </location>
</feature>
<dbReference type="FunFam" id="3.30.160.60:FF:000495">
    <property type="entry name" value="zinc finger protein 668"/>
    <property type="match status" value="1"/>
</dbReference>
<dbReference type="PROSITE" id="PS50157">
    <property type="entry name" value="ZINC_FINGER_C2H2_2"/>
    <property type="match status" value="11"/>
</dbReference>
<dbReference type="Gene3D" id="3.30.160.60">
    <property type="entry name" value="Classic Zinc Finger"/>
    <property type="match status" value="10"/>
</dbReference>
<protein>
    <submittedName>
        <fullName evidence="15">Uncharacterized protein</fullName>
    </submittedName>
</protein>
<feature type="domain" description="C2H2-type" evidence="13">
    <location>
        <begin position="500"/>
        <end position="527"/>
    </location>
</feature>
<dbReference type="Pfam" id="PF00096">
    <property type="entry name" value="zf-C2H2"/>
    <property type="match status" value="8"/>
</dbReference>
<keyword evidence="3 12" id="KW-0479">Metal-binding</keyword>
<evidence type="ECO:0000256" key="10">
    <source>
        <dbReference type="ARBA" id="ARBA00023242"/>
    </source>
</evidence>
<evidence type="ECO:0000256" key="3">
    <source>
        <dbReference type="ARBA" id="ARBA00022723"/>
    </source>
</evidence>
<dbReference type="InterPro" id="IPR013087">
    <property type="entry name" value="Znf_C2H2_type"/>
</dbReference>
<dbReference type="FunFam" id="3.30.160.60:FF:000145">
    <property type="entry name" value="Zinc finger protein 574"/>
    <property type="match status" value="1"/>
</dbReference>
<reference evidence="15" key="1">
    <citation type="submission" date="2023-03" db="EMBL/GenBank/DDBJ databases">
        <title>Chromosome-level genomes of two armyworms, Mythimna separata and Mythimna loreyi, provide insights into the biosynthesis and reception of sex pheromones.</title>
        <authorList>
            <person name="Zhao H."/>
        </authorList>
    </citation>
    <scope>NUCLEOTIDE SEQUENCE</scope>
    <source>
        <strain evidence="15">BeijingLab</strain>
        <tissue evidence="15">Pupa</tissue>
    </source>
</reference>
<dbReference type="Pfam" id="PF12874">
    <property type="entry name" value="zf-met"/>
    <property type="match status" value="1"/>
</dbReference>
<feature type="domain" description="C2H2-type" evidence="13">
    <location>
        <begin position="584"/>
        <end position="611"/>
    </location>
</feature>
<dbReference type="FunFam" id="3.30.160.60:FF:001370">
    <property type="entry name" value="Zinc finger protein"/>
    <property type="match status" value="1"/>
</dbReference>
<dbReference type="FunFam" id="3.30.160.60:FF:000508">
    <property type="entry name" value="Myeloid zinc finger 1"/>
    <property type="match status" value="1"/>
</dbReference>
<feature type="domain" description="C2H2-type" evidence="13">
    <location>
        <begin position="261"/>
        <end position="288"/>
    </location>
</feature>
<comment type="caution">
    <text evidence="15">The sequence shown here is derived from an EMBL/GenBank/DDBJ whole genome shotgun (WGS) entry which is preliminary data.</text>
</comment>
<feature type="binding site" evidence="12">
    <location>
        <position position="15"/>
    </location>
    <ligand>
        <name>Zn(2+)</name>
        <dbReference type="ChEBI" id="CHEBI:29105"/>
    </ligand>
</feature>
<feature type="domain" description="C2H2-type" evidence="13">
    <location>
        <begin position="556"/>
        <end position="583"/>
    </location>
</feature>
<evidence type="ECO:0000313" key="16">
    <source>
        <dbReference type="Proteomes" id="UP001231518"/>
    </source>
</evidence>
<comment type="subcellular location">
    <subcellularLocation>
        <location evidence="1">Nucleus</location>
    </subcellularLocation>
</comment>
<keyword evidence="6 12" id="KW-0862">Zinc</keyword>
<evidence type="ECO:0000256" key="5">
    <source>
        <dbReference type="ARBA" id="ARBA00022771"/>
    </source>
</evidence>
<evidence type="ECO:0000256" key="12">
    <source>
        <dbReference type="PROSITE-ProRule" id="PRU01263"/>
    </source>
</evidence>
<dbReference type="GO" id="GO:0000978">
    <property type="term" value="F:RNA polymerase II cis-regulatory region sequence-specific DNA binding"/>
    <property type="evidence" value="ECO:0007669"/>
    <property type="project" value="TreeGrafter"/>
</dbReference>
<evidence type="ECO:0000256" key="7">
    <source>
        <dbReference type="ARBA" id="ARBA00023015"/>
    </source>
</evidence>
<feature type="domain" description="C2H2-type" evidence="13">
    <location>
        <begin position="416"/>
        <end position="443"/>
    </location>
</feature>
<dbReference type="PANTHER" id="PTHR24393">
    <property type="entry name" value="ZINC FINGER PROTEIN"/>
    <property type="match status" value="1"/>
</dbReference>
<organism evidence="15 16">
    <name type="scientific">Mythimna separata</name>
    <name type="common">Oriental armyworm</name>
    <name type="synonym">Pseudaletia separata</name>
    <dbReference type="NCBI Taxonomy" id="271217"/>
    <lineage>
        <taxon>Eukaryota</taxon>
        <taxon>Metazoa</taxon>
        <taxon>Ecdysozoa</taxon>
        <taxon>Arthropoda</taxon>
        <taxon>Hexapoda</taxon>
        <taxon>Insecta</taxon>
        <taxon>Pterygota</taxon>
        <taxon>Neoptera</taxon>
        <taxon>Endopterygota</taxon>
        <taxon>Lepidoptera</taxon>
        <taxon>Glossata</taxon>
        <taxon>Ditrysia</taxon>
        <taxon>Noctuoidea</taxon>
        <taxon>Noctuidae</taxon>
        <taxon>Noctuinae</taxon>
        <taxon>Hadenini</taxon>
        <taxon>Mythimna</taxon>
    </lineage>
</organism>
<gene>
    <name evidence="15" type="ORF">PYW07_011644</name>
</gene>
<dbReference type="FunFam" id="3.30.160.60:FF:002343">
    <property type="entry name" value="Zinc finger protein 33A"/>
    <property type="match status" value="1"/>
</dbReference>
<dbReference type="GO" id="GO:0042802">
    <property type="term" value="F:identical protein binding"/>
    <property type="evidence" value="ECO:0007669"/>
    <property type="project" value="UniProtKB-ARBA"/>
</dbReference>
<dbReference type="InterPro" id="IPR012934">
    <property type="entry name" value="Znf_AD"/>
</dbReference>
<evidence type="ECO:0000256" key="4">
    <source>
        <dbReference type="ARBA" id="ARBA00022737"/>
    </source>
</evidence>
<feature type="binding site" evidence="12">
    <location>
        <position position="62"/>
    </location>
    <ligand>
        <name>Zn(2+)</name>
        <dbReference type="ChEBI" id="CHEBI:29105"/>
    </ligand>
</feature>
<dbReference type="Pfam" id="PF07776">
    <property type="entry name" value="zf-AD"/>
    <property type="match status" value="1"/>
</dbReference>
<dbReference type="GO" id="GO:0005634">
    <property type="term" value="C:nucleus"/>
    <property type="evidence" value="ECO:0007669"/>
    <property type="project" value="UniProtKB-SubCell"/>
</dbReference>
<evidence type="ECO:0000256" key="1">
    <source>
        <dbReference type="ARBA" id="ARBA00004123"/>
    </source>
</evidence>
<dbReference type="EMBL" id="JARGEI010000031">
    <property type="protein sequence ID" value="KAJ8704456.1"/>
    <property type="molecule type" value="Genomic_DNA"/>
</dbReference>
<dbReference type="FunFam" id="3.30.160.60:FF:000624">
    <property type="entry name" value="zinc finger protein 697"/>
    <property type="match status" value="1"/>
</dbReference>
<comment type="similarity">
    <text evidence="2">Belongs to the krueppel C2H2-type zinc-finger protein family.</text>
</comment>
<evidence type="ECO:0000256" key="6">
    <source>
        <dbReference type="ARBA" id="ARBA00022833"/>
    </source>
</evidence>
<dbReference type="PANTHER" id="PTHR24393:SF15">
    <property type="entry name" value="IP01243P-RELATED"/>
    <property type="match status" value="1"/>
</dbReference>
<dbReference type="Gene3D" id="3.40.1800.20">
    <property type="match status" value="1"/>
</dbReference>
<evidence type="ECO:0000259" key="13">
    <source>
        <dbReference type="PROSITE" id="PS50157"/>
    </source>
</evidence>
<dbReference type="SMART" id="SM00355">
    <property type="entry name" value="ZnF_C2H2"/>
    <property type="match status" value="12"/>
</dbReference>
<feature type="binding site" evidence="12">
    <location>
        <position position="59"/>
    </location>
    <ligand>
        <name>Zn(2+)</name>
        <dbReference type="ChEBI" id="CHEBI:29105"/>
    </ligand>
</feature>
<dbReference type="SUPFAM" id="SSF57716">
    <property type="entry name" value="Glucocorticoid receptor-like (DNA-binding domain)"/>
    <property type="match status" value="1"/>
</dbReference>
<dbReference type="PROSITE" id="PS51915">
    <property type="entry name" value="ZAD"/>
    <property type="match status" value="1"/>
</dbReference>
<dbReference type="Pfam" id="PF13912">
    <property type="entry name" value="zf-C2H2_6"/>
    <property type="match status" value="1"/>
</dbReference>
<dbReference type="GO" id="GO:0008270">
    <property type="term" value="F:zinc ion binding"/>
    <property type="evidence" value="ECO:0007669"/>
    <property type="project" value="UniProtKB-UniRule"/>
</dbReference>
<evidence type="ECO:0000256" key="8">
    <source>
        <dbReference type="ARBA" id="ARBA00023125"/>
    </source>
</evidence>
<accession>A0AAD8DKK1</accession>
<dbReference type="InterPro" id="IPR036236">
    <property type="entry name" value="Znf_C2H2_sf"/>
</dbReference>
<keyword evidence="8" id="KW-0238">DNA-binding</keyword>
<proteinExistence type="inferred from homology"/>
<dbReference type="Proteomes" id="UP001231518">
    <property type="component" value="Chromosome 29"/>
</dbReference>
<feature type="binding site" evidence="12">
    <location>
        <position position="12"/>
    </location>
    <ligand>
        <name>Zn(2+)</name>
        <dbReference type="ChEBI" id="CHEBI:29105"/>
    </ligand>
</feature>
<evidence type="ECO:0000256" key="11">
    <source>
        <dbReference type="PROSITE-ProRule" id="PRU00042"/>
    </source>
</evidence>
<feature type="domain" description="C2H2-type" evidence="13">
    <location>
        <begin position="444"/>
        <end position="471"/>
    </location>
</feature>